<dbReference type="AlphaFoldDB" id="A2BPI6"/>
<reference evidence="2 3" key="1">
    <citation type="journal article" date="2007" name="PLoS Genet.">
        <title>Patterns and implications of gene gain and loss in the evolution of Prochlorococcus.</title>
        <authorList>
            <person name="Kettler G.C."/>
            <person name="Martiny A.C."/>
            <person name="Huang K."/>
            <person name="Zucker J."/>
            <person name="Coleman M.L."/>
            <person name="Rodrigue S."/>
            <person name="Chen F."/>
            <person name="Lapidus A."/>
            <person name="Ferriera S."/>
            <person name="Johnson J."/>
            <person name="Steglich C."/>
            <person name="Church G.M."/>
            <person name="Richardson P."/>
            <person name="Chisholm S.W."/>
        </authorList>
    </citation>
    <scope>NUCLEOTIDE SEQUENCE [LARGE SCALE GENOMIC DNA]</scope>
    <source>
        <strain evidence="2 3">AS9601</strain>
    </source>
</reference>
<evidence type="ECO:0000313" key="3">
    <source>
        <dbReference type="Proteomes" id="UP000002590"/>
    </source>
</evidence>
<evidence type="ECO:0000313" key="2">
    <source>
        <dbReference type="EMBL" id="ABM69697.1"/>
    </source>
</evidence>
<protein>
    <submittedName>
        <fullName evidence="2">Uncharacterized protein</fullName>
    </submittedName>
</protein>
<keyword evidence="1" id="KW-0472">Membrane</keyword>
<organism evidence="2 3">
    <name type="scientific">Prochlorococcus marinus (strain AS9601)</name>
    <dbReference type="NCBI Taxonomy" id="146891"/>
    <lineage>
        <taxon>Bacteria</taxon>
        <taxon>Bacillati</taxon>
        <taxon>Cyanobacteriota</taxon>
        <taxon>Cyanophyceae</taxon>
        <taxon>Synechococcales</taxon>
        <taxon>Prochlorococcaceae</taxon>
        <taxon>Prochlorococcus</taxon>
    </lineage>
</organism>
<dbReference type="EMBL" id="CP000551">
    <property type="protein sequence ID" value="ABM69697.1"/>
    <property type="molecule type" value="Genomic_DNA"/>
</dbReference>
<dbReference type="KEGG" id="pmb:A9601_04091"/>
<dbReference type="STRING" id="146891.A9601_04091"/>
<feature type="transmembrane region" description="Helical" evidence="1">
    <location>
        <begin position="32"/>
        <end position="50"/>
    </location>
</feature>
<proteinExistence type="predicted"/>
<dbReference type="HOGENOM" id="CLU_3102569_0_0_3"/>
<gene>
    <name evidence="2" type="ordered locus">A9601_04091</name>
</gene>
<evidence type="ECO:0000256" key="1">
    <source>
        <dbReference type="SAM" id="Phobius"/>
    </source>
</evidence>
<accession>A2BPI6</accession>
<keyword evidence="1" id="KW-0812">Transmembrane</keyword>
<keyword evidence="1" id="KW-1133">Transmembrane helix</keyword>
<sequence length="51" mass="5873">MKKHETILFLRSLMALIPFKSTEKQGKANSKSILSLAILMFSLVAWMCLFR</sequence>
<dbReference type="Proteomes" id="UP000002590">
    <property type="component" value="Chromosome"/>
</dbReference>
<name>A2BPI6_PROMS</name>